<dbReference type="RefSeq" id="XP_024739930.1">
    <property type="nucleotide sequence ID" value="XM_024888420.1"/>
</dbReference>
<sequence length="76" mass="8139">MYFAALVISLRLCSSGSSLSGDPCAVVPGKGIFVHSHLVETLAEENNSTFSGISFNIYQDTRSLLCQIPSAESRKS</sequence>
<keyword evidence="3" id="KW-1185">Reference proteome</keyword>
<keyword evidence="1" id="KW-0732">Signal</keyword>
<dbReference type="InParanoid" id="A0A2J6TJ26"/>
<gene>
    <name evidence="2" type="ORF">K444DRAFT_718305</name>
</gene>
<evidence type="ECO:0000313" key="2">
    <source>
        <dbReference type="EMBL" id="PMD63026.1"/>
    </source>
</evidence>
<evidence type="ECO:0008006" key="4">
    <source>
        <dbReference type="Google" id="ProtNLM"/>
    </source>
</evidence>
<evidence type="ECO:0000313" key="3">
    <source>
        <dbReference type="Proteomes" id="UP000235371"/>
    </source>
</evidence>
<feature type="signal peptide" evidence="1">
    <location>
        <begin position="1"/>
        <end position="18"/>
    </location>
</feature>
<accession>A0A2J6TJ26</accession>
<evidence type="ECO:0000256" key="1">
    <source>
        <dbReference type="SAM" id="SignalP"/>
    </source>
</evidence>
<protein>
    <recommendedName>
        <fullName evidence="4">Secreted protein</fullName>
    </recommendedName>
</protein>
<dbReference type="GeneID" id="36596496"/>
<dbReference type="EMBL" id="KZ613783">
    <property type="protein sequence ID" value="PMD63026.1"/>
    <property type="molecule type" value="Genomic_DNA"/>
</dbReference>
<feature type="chain" id="PRO_5014337206" description="Secreted protein" evidence="1">
    <location>
        <begin position="19"/>
        <end position="76"/>
    </location>
</feature>
<proteinExistence type="predicted"/>
<name>A0A2J6TJ26_9HELO</name>
<reference evidence="2 3" key="1">
    <citation type="submission" date="2016-04" db="EMBL/GenBank/DDBJ databases">
        <title>A degradative enzymes factory behind the ericoid mycorrhizal symbiosis.</title>
        <authorList>
            <consortium name="DOE Joint Genome Institute"/>
            <person name="Martino E."/>
            <person name="Morin E."/>
            <person name="Grelet G."/>
            <person name="Kuo A."/>
            <person name="Kohler A."/>
            <person name="Daghino S."/>
            <person name="Barry K."/>
            <person name="Choi C."/>
            <person name="Cichocki N."/>
            <person name="Clum A."/>
            <person name="Copeland A."/>
            <person name="Hainaut M."/>
            <person name="Haridas S."/>
            <person name="Labutti K."/>
            <person name="Lindquist E."/>
            <person name="Lipzen A."/>
            <person name="Khouja H.-R."/>
            <person name="Murat C."/>
            <person name="Ohm R."/>
            <person name="Olson A."/>
            <person name="Spatafora J."/>
            <person name="Veneault-Fourrey C."/>
            <person name="Henrissat B."/>
            <person name="Grigoriev I."/>
            <person name="Martin F."/>
            <person name="Perotto S."/>
        </authorList>
    </citation>
    <scope>NUCLEOTIDE SEQUENCE [LARGE SCALE GENOMIC DNA]</scope>
    <source>
        <strain evidence="2 3">E</strain>
    </source>
</reference>
<dbReference type="AlphaFoldDB" id="A0A2J6TJ26"/>
<dbReference type="Proteomes" id="UP000235371">
    <property type="component" value="Unassembled WGS sequence"/>
</dbReference>
<organism evidence="2 3">
    <name type="scientific">Hyaloscypha bicolor E</name>
    <dbReference type="NCBI Taxonomy" id="1095630"/>
    <lineage>
        <taxon>Eukaryota</taxon>
        <taxon>Fungi</taxon>
        <taxon>Dikarya</taxon>
        <taxon>Ascomycota</taxon>
        <taxon>Pezizomycotina</taxon>
        <taxon>Leotiomycetes</taxon>
        <taxon>Helotiales</taxon>
        <taxon>Hyaloscyphaceae</taxon>
        <taxon>Hyaloscypha</taxon>
        <taxon>Hyaloscypha bicolor</taxon>
    </lineage>
</organism>